<evidence type="ECO:0000256" key="1">
    <source>
        <dbReference type="SAM" id="Coils"/>
    </source>
</evidence>
<sequence length="1971" mass="224128">MANFNELRKKLKAIKDGRKEIENNAFLARENLKKLDRQKKNLHRTESDSERLHKIIKQERALRTQIDRYESALTDLIVDENRLLTNFEQFTDPTTQISRLSDEYPILLLPLRLETRYKKLTSNSGINHQLWVRVFPDECSIDTFEDTLTESEIRKAKDYWLSYWSTGASNSPELEELIVEKRKAAWRILAGNFQPGRAYWITEKYVPENLTDLPVRIKRSDIFLCIGVEEMPLEPDVIPLKNYWHAVWLAGKDEENHRAALNEFLSVIGDEERGLDLIEKFKPFNLENTAVLSENTPHVEVHFVRFSESAGTSSRISSWSQAAKITTLPEKLVLLGFKGEKDGRPIEVFKELGNTIPDPLIMGPNPSADIQTLLKSDFIEEYNSQGNEEQKEAKLRAYYDELSEERKSELTQEEYIDDFLRLSGDEATLALNRMFDDLRDEVKAARYVTYLSERSETKWLFDFEEAVRIGMGFKVNLSHEEYDQGFDRLLVLGAKVANDEITSKEAVEELFKHHHFGASGFSIVPQGAPTNNTEEEGSEYSEQEEHDASFERYFSSDIPEGTSLSEGKEDGQYLAQFLGIDPSNSALSLTKNFYLTDQIEAKAMNTALWNATMGYFMESLLTPVFTNEQQRTTRSFFTNFVSGRGRIPAIRIADQPYGILPTSKVTDAQWLFSEGEKNKLFLSRFGNSTAILKDLYKLTTEIYDDFKPLLADVAYVGKKGDPHQILLDVLGLHATSVEFHQRYAESFSKVFNQLNMSGLGQLISALIIAGYKKRGTDLLDDLGYQATEKDDPVPILEKFFLTSSNLLKGDMIDDLPLSEERKIRSYTDADSTNPEGMNYIEWLIENASEDFNALKRDLGLKERPKALLFQMLKHSLMIEYSNTSLNHFQNSGIIEPSALRKAKIDEDFIGIKEGEKGFESKLEFLEQTDLGITNAGVSVADHIIEQLKSGNPLGNFDAMLNSLKTLKDIPTARLERAFVEHLDSCTYRLDAWILGFVNLQLELMRKNSDSDVSEPKQGLFLGAYGWVEDLKPDKEDLKPLQLESELASVFNPEDKLQIVSDSSNAGYVHAPSVNQAITAAVLRNAYISEATPEDPEIYKVNLSSERVRMALSLIQGIQQGQSLGALLGYQLERGLHDRYQEADVDIFIYELRKHFSLSANHIAETSESEEDLDSITQVEARNVVDGYKLLKHVNETGNTTYPFGLTMQYATAPEFESHRKIVNEEVNRLRNINDAVADLAIAEGVHQVVQSNYDRAAGTMDAFSKGGFPPDPEVIQTPRSGIGLTNRIGIHLKSGLIISDPEIKRARLVGEPALNEWLEMIMPDLEDICCEVFFGLPTYNDAEISFTKEIVDANQLKISHIDLVYMINVGKNKSLDVLDEYIIRYIHENHNLRPDAEIKINYTAPVADKITFFEIMPLIKNLRTLILESRPLKPSDMMLSGEAGSDTDLNCKVRVERLESVLGKFKVGFKDATNLADGLKLLESSFLNHFDPEDFEITISSKVAIIDEIDHFISEMLQLLSTYSEFGFLQSGFGTIYQRKATIYSNIYQKILEYRDRWVGRTEEYNHLVNVEYLKPGFSDEQKMEILQRAERLISTSYLLSSPNPPSNHSSFRSKLIPKKQAFDDKLVEINSWLDSNFQSIKTLMDNVNKMKTGVDSVTGAALSQFDLILPDFEEDERQIVVFGEDLVSQFLQLNELLKKRGEKAERLLSDYVTQVDSKKKLKLVSEAMQELLGDEFKIFPEFKLIPQQGKELKKAFEAREQILDYQRDELDVDFPLDDWLYGNARVREKVSALESLMVYSEGFKDVSVGLSPIQLPFRENDIWLGLSFPDSYEIESDKLLYTAVLSDFNETKSQCGIFVDEWTEVIPSEKETTGLSFQYDQPNTEAPQSMLLVTPASFKDAWEWSEVVDALHDTLDLAKLRAIEPKHIDNTAYSQFLPATVAAVTSVPFVTIAMNYAVNNGLIFKTEEDA</sequence>
<reference evidence="2 3" key="1">
    <citation type="submission" date="2019-04" db="EMBL/GenBank/DDBJ databases">
        <title>Draft genome sequence of Robertkochia marina CC-AMO-30D.</title>
        <authorList>
            <person name="Hameed A."/>
            <person name="Lin S.-Y."/>
            <person name="Shahina M."/>
            <person name="Lai W.-A."/>
            <person name="Young C.-C."/>
        </authorList>
    </citation>
    <scope>NUCLEOTIDE SEQUENCE [LARGE SCALE GENOMIC DNA]</scope>
    <source>
        <strain evidence="2 3">CC-AMO-30D</strain>
    </source>
</reference>
<dbReference type="Proteomes" id="UP000305939">
    <property type="component" value="Unassembled WGS sequence"/>
</dbReference>
<dbReference type="EMBL" id="SSMC01000003">
    <property type="protein sequence ID" value="THD66447.1"/>
    <property type="molecule type" value="Genomic_DNA"/>
</dbReference>
<name>A0A4S3M0B7_9FLAO</name>
<evidence type="ECO:0000313" key="3">
    <source>
        <dbReference type="Proteomes" id="UP000305939"/>
    </source>
</evidence>
<keyword evidence="3" id="KW-1185">Reference proteome</keyword>
<keyword evidence="1" id="KW-0175">Coiled coil</keyword>
<organism evidence="2 3">
    <name type="scientific">Robertkochia marina</name>
    <dbReference type="NCBI Taxonomy" id="1227945"/>
    <lineage>
        <taxon>Bacteria</taxon>
        <taxon>Pseudomonadati</taxon>
        <taxon>Bacteroidota</taxon>
        <taxon>Flavobacteriia</taxon>
        <taxon>Flavobacteriales</taxon>
        <taxon>Flavobacteriaceae</taxon>
        <taxon>Robertkochia</taxon>
    </lineage>
</organism>
<gene>
    <name evidence="2" type="ORF">E7Z59_11615</name>
</gene>
<feature type="coiled-coil region" evidence="1">
    <location>
        <begin position="4"/>
        <end position="38"/>
    </location>
</feature>
<evidence type="ECO:0000313" key="2">
    <source>
        <dbReference type="EMBL" id="THD66447.1"/>
    </source>
</evidence>
<dbReference type="RefSeq" id="WP_136336518.1">
    <property type="nucleotide sequence ID" value="NZ_QXMP01000006.1"/>
</dbReference>
<dbReference type="OrthoDB" id="9757728at2"/>
<proteinExistence type="predicted"/>
<comment type="caution">
    <text evidence="2">The sequence shown here is derived from an EMBL/GenBank/DDBJ whole genome shotgun (WGS) entry which is preliminary data.</text>
</comment>
<protein>
    <submittedName>
        <fullName evidence="2">Uncharacterized protein</fullName>
    </submittedName>
</protein>
<accession>A0A4S3M0B7</accession>